<reference evidence="2 3" key="1">
    <citation type="submission" date="2016-06" db="EMBL/GenBank/DDBJ databases">
        <authorList>
            <person name="Kjaerup R.B."/>
            <person name="Dalgaard T.S."/>
            <person name="Juul-Madsen H.R."/>
        </authorList>
    </citation>
    <scope>NUCLEOTIDE SEQUENCE [LARGE SCALE GENOMIC DNA]</scope>
    <source>
        <strain evidence="2 3">373-A1</strain>
    </source>
</reference>
<keyword evidence="1" id="KW-1133">Transmembrane helix</keyword>
<dbReference type="RefSeq" id="WP_055183718.1">
    <property type="nucleotide sequence ID" value="NZ_CABJAZ010000005.1"/>
</dbReference>
<comment type="caution">
    <text evidence="2">The sequence shown here is derived from an EMBL/GenBank/DDBJ whole genome shotgun (WGS) entry which is preliminary data.</text>
</comment>
<keyword evidence="1" id="KW-0472">Membrane</keyword>
<proteinExistence type="predicted"/>
<keyword evidence="3" id="KW-1185">Reference proteome</keyword>
<name>A0A174SJA3_9CLOT</name>
<accession>A0A174SJA3</accession>
<feature type="transmembrane region" description="Helical" evidence="1">
    <location>
        <begin position="43"/>
        <end position="61"/>
    </location>
</feature>
<dbReference type="EMBL" id="MAPZ01000025">
    <property type="protein sequence ID" value="OBY10093.1"/>
    <property type="molecule type" value="Genomic_DNA"/>
</dbReference>
<sequence>MCVSFLKSYDTSSAKVVLISMVIGKCLYSFIKSDRKQSSFEKVAMILVILERIIMIIVFVGDALSNGT</sequence>
<dbReference type="Proteomes" id="UP000092714">
    <property type="component" value="Unassembled WGS sequence"/>
</dbReference>
<gene>
    <name evidence="2" type="ORF">CP373A1_13410</name>
</gene>
<evidence type="ECO:0000256" key="1">
    <source>
        <dbReference type="SAM" id="Phobius"/>
    </source>
</evidence>
<evidence type="ECO:0000313" key="3">
    <source>
        <dbReference type="Proteomes" id="UP000092714"/>
    </source>
</evidence>
<organism evidence="2 3">
    <name type="scientific">Clostridium paraputrificum</name>
    <dbReference type="NCBI Taxonomy" id="29363"/>
    <lineage>
        <taxon>Bacteria</taxon>
        <taxon>Bacillati</taxon>
        <taxon>Bacillota</taxon>
        <taxon>Clostridia</taxon>
        <taxon>Eubacteriales</taxon>
        <taxon>Clostridiaceae</taxon>
        <taxon>Clostridium</taxon>
    </lineage>
</organism>
<evidence type="ECO:0000313" key="2">
    <source>
        <dbReference type="EMBL" id="OBY10093.1"/>
    </source>
</evidence>
<dbReference type="AlphaFoldDB" id="A0A174SJA3"/>
<keyword evidence="1" id="KW-0812">Transmembrane</keyword>
<protein>
    <submittedName>
        <fullName evidence="2">Uncharacterized protein</fullName>
    </submittedName>
</protein>